<organism evidence="6 7">
    <name type="scientific">Desulfonatronum thiosulfatophilum</name>
    <dbReference type="NCBI Taxonomy" id="617002"/>
    <lineage>
        <taxon>Bacteria</taxon>
        <taxon>Pseudomonadati</taxon>
        <taxon>Thermodesulfobacteriota</taxon>
        <taxon>Desulfovibrionia</taxon>
        <taxon>Desulfovibrionales</taxon>
        <taxon>Desulfonatronaceae</taxon>
        <taxon>Desulfonatronum</taxon>
    </lineage>
</organism>
<dbReference type="InterPro" id="IPR011990">
    <property type="entry name" value="TPR-like_helical_dom_sf"/>
</dbReference>
<dbReference type="Proteomes" id="UP000198771">
    <property type="component" value="Unassembled WGS sequence"/>
</dbReference>
<comment type="catalytic activity">
    <reaction evidence="1">
        <text>Hydrolyzes the link between N-acetylmuramoyl residues and L-amino acid residues in certain cell-wall glycopeptides.</text>
        <dbReference type="EC" id="3.5.1.28"/>
    </reaction>
</comment>
<dbReference type="STRING" id="617002.SAMN05660653_01489"/>
<dbReference type="GO" id="GO:0008745">
    <property type="term" value="F:N-acetylmuramoyl-L-alanine amidase activity"/>
    <property type="evidence" value="ECO:0007669"/>
    <property type="project" value="UniProtKB-EC"/>
</dbReference>
<dbReference type="PANTHER" id="PTHR30404">
    <property type="entry name" value="N-ACETYLMURAMOYL-L-ALANINE AMIDASE"/>
    <property type="match status" value="1"/>
</dbReference>
<dbReference type="CDD" id="cd02696">
    <property type="entry name" value="MurNAc-LAA"/>
    <property type="match status" value="1"/>
</dbReference>
<gene>
    <name evidence="6" type="ORF">SAMN05660653_01489</name>
</gene>
<name>A0A1G6CCQ5_9BACT</name>
<dbReference type="InterPro" id="IPR002508">
    <property type="entry name" value="MurNAc-LAA_cat"/>
</dbReference>
<accession>A0A1G6CCQ5</accession>
<evidence type="ECO:0000313" key="7">
    <source>
        <dbReference type="Proteomes" id="UP000198771"/>
    </source>
</evidence>
<dbReference type="Gene3D" id="1.25.40.10">
    <property type="entry name" value="Tetratricopeptide repeat domain"/>
    <property type="match status" value="1"/>
</dbReference>
<dbReference type="GO" id="GO:0009253">
    <property type="term" value="P:peptidoglycan catabolic process"/>
    <property type="evidence" value="ECO:0007669"/>
    <property type="project" value="InterPro"/>
</dbReference>
<dbReference type="RefSeq" id="WP_161946229.1">
    <property type="nucleotide sequence ID" value="NZ_FMXO01000007.1"/>
</dbReference>
<evidence type="ECO:0000256" key="4">
    <source>
        <dbReference type="SAM" id="MobiDB-lite"/>
    </source>
</evidence>
<proteinExistence type="predicted"/>
<evidence type="ECO:0000313" key="6">
    <source>
        <dbReference type="EMBL" id="SDB30657.1"/>
    </source>
</evidence>
<dbReference type="GO" id="GO:0030288">
    <property type="term" value="C:outer membrane-bounded periplasmic space"/>
    <property type="evidence" value="ECO:0007669"/>
    <property type="project" value="TreeGrafter"/>
</dbReference>
<protein>
    <recommendedName>
        <fullName evidence="2">N-acetylmuramoyl-L-alanine amidase</fullName>
        <ecNumber evidence="2">3.5.1.28</ecNumber>
    </recommendedName>
</protein>
<dbReference type="InterPro" id="IPR021731">
    <property type="entry name" value="AMIN_dom"/>
</dbReference>
<keyword evidence="3" id="KW-0378">Hydrolase</keyword>
<dbReference type="EMBL" id="FMXO01000007">
    <property type="protein sequence ID" value="SDB30657.1"/>
    <property type="molecule type" value="Genomic_DNA"/>
</dbReference>
<evidence type="ECO:0000256" key="3">
    <source>
        <dbReference type="ARBA" id="ARBA00022801"/>
    </source>
</evidence>
<dbReference type="Gene3D" id="2.60.40.3500">
    <property type="match status" value="1"/>
</dbReference>
<dbReference type="PANTHER" id="PTHR30404:SF0">
    <property type="entry name" value="N-ACETYLMURAMOYL-L-ALANINE AMIDASE AMIC"/>
    <property type="match status" value="1"/>
</dbReference>
<dbReference type="InterPro" id="IPR019734">
    <property type="entry name" value="TPR_rpt"/>
</dbReference>
<feature type="domain" description="MurNAc-LAA" evidence="5">
    <location>
        <begin position="444"/>
        <end position="595"/>
    </location>
</feature>
<dbReference type="SMART" id="SM00646">
    <property type="entry name" value="Ami_3"/>
    <property type="match status" value="1"/>
</dbReference>
<dbReference type="InterPro" id="IPR050695">
    <property type="entry name" value="N-acetylmuramoyl_amidase_3"/>
</dbReference>
<evidence type="ECO:0000259" key="5">
    <source>
        <dbReference type="SMART" id="SM00646"/>
    </source>
</evidence>
<dbReference type="Gene3D" id="3.40.630.40">
    <property type="entry name" value="Zn-dependent exopeptidases"/>
    <property type="match status" value="1"/>
</dbReference>
<dbReference type="Pfam" id="PF01520">
    <property type="entry name" value="Amidase_3"/>
    <property type="match status" value="1"/>
</dbReference>
<dbReference type="Pfam" id="PF13174">
    <property type="entry name" value="TPR_6"/>
    <property type="match status" value="1"/>
</dbReference>
<evidence type="ECO:0000256" key="1">
    <source>
        <dbReference type="ARBA" id="ARBA00001561"/>
    </source>
</evidence>
<dbReference type="SUPFAM" id="SSF53187">
    <property type="entry name" value="Zn-dependent exopeptidases"/>
    <property type="match status" value="1"/>
</dbReference>
<dbReference type="OrthoDB" id="9806267at2"/>
<dbReference type="AlphaFoldDB" id="A0A1G6CCQ5"/>
<evidence type="ECO:0000256" key="2">
    <source>
        <dbReference type="ARBA" id="ARBA00011901"/>
    </source>
</evidence>
<dbReference type="Pfam" id="PF11741">
    <property type="entry name" value="AMIN"/>
    <property type="match status" value="1"/>
</dbReference>
<sequence>MPIRHYFLFLFLIGFLCVGPLASESRASAERDYSSGWNEFQRLLKDPVQSKQRTAWIAARNMFNSAYQKAPDGSEAPKSLFYLGRVHEEMGQRFGQAADYTQAVDYYGRVALRFPNHTWADDALLRKAKIHLEHLNDSAQAYIDLLSIVHNHPKGDMAPQAQSMLRELDAAFLAKVNSSSPGNAIAASAPAIAAPATSSVVSSQPEPIVTAALIAPPVAPRAVEPGSGTAKLTQVRYWSSDEYTRVVLDVDAEIDFSHRLLNPDPALGTPHRLMIDLQGTVLGPETLPQLQVADGILRQVRTGQNQPQVSRVVLDIQRLEDFRVFTLESPFRIVVDVSGATQSLAGSSASRPSGQTAQQRNPQIAPGPGGIASSLVEQLGLKVNTIMIDPGHGGKDPGAVAHGIKEKDVNLRMARILGKMLEEKGFRVIYTRTTDVFIPLEERTAMANAQKADLFISVHANAHPNPNMQGFEIYSLNLAKNKDAVRVAARENAVSTKKISDLQFILTDLMLNSKISESKELATKIHGRTIQGMRRTHPKLGDNGVREAPFYVLMGAKMPAVLVEMGYLTNREESRLLNTDAYLRTLASNLVQGVLAYRDHIERHAKL</sequence>
<dbReference type="FunFam" id="3.40.630.40:FF:000005">
    <property type="entry name" value="N-acetylmuramoyl-L-alanine amidase (AmiA)"/>
    <property type="match status" value="1"/>
</dbReference>
<reference evidence="6 7" key="1">
    <citation type="submission" date="2016-10" db="EMBL/GenBank/DDBJ databases">
        <authorList>
            <person name="de Groot N.N."/>
        </authorList>
    </citation>
    <scope>NUCLEOTIDE SEQUENCE [LARGE SCALE GENOMIC DNA]</scope>
    <source>
        <strain evidence="6 7">ASO4-2</strain>
    </source>
</reference>
<dbReference type="EC" id="3.5.1.28" evidence="2"/>
<feature type="region of interest" description="Disordered" evidence="4">
    <location>
        <begin position="344"/>
        <end position="369"/>
    </location>
</feature>
<feature type="compositionally biased region" description="Polar residues" evidence="4">
    <location>
        <begin position="344"/>
        <end position="362"/>
    </location>
</feature>
<keyword evidence="7" id="KW-1185">Reference proteome</keyword>